<dbReference type="GO" id="GO:0000160">
    <property type="term" value="P:phosphorelay signal transduction system"/>
    <property type="evidence" value="ECO:0007669"/>
    <property type="project" value="UniProtKB-KW"/>
</dbReference>
<dbReference type="SMART" id="SM00448">
    <property type="entry name" value="REC"/>
    <property type="match status" value="1"/>
</dbReference>
<evidence type="ECO:0000313" key="6">
    <source>
        <dbReference type="Proteomes" id="UP000320653"/>
    </source>
</evidence>
<dbReference type="InterPro" id="IPR011006">
    <property type="entry name" value="CheY-like_superfamily"/>
</dbReference>
<keyword evidence="2" id="KW-0902">Two-component regulatory system</keyword>
<dbReference type="PANTHER" id="PTHR44591">
    <property type="entry name" value="STRESS RESPONSE REGULATOR PROTEIN 1"/>
    <property type="match status" value="1"/>
</dbReference>
<comment type="caution">
    <text evidence="5">The sequence shown here is derived from an EMBL/GenBank/DDBJ whole genome shotgun (WGS) entry which is preliminary data.</text>
</comment>
<dbReference type="Pfam" id="PF00072">
    <property type="entry name" value="Response_reg"/>
    <property type="match status" value="1"/>
</dbReference>
<sequence length="126" mass="13842">MYQRTVLIVEDELLIRMVLADTLEDEGYEIVEAGNVLEAIAVLGQRKIDAVITDVDMPGGLSGFDLARMISDQRMDVPVIIASGRHRPRPDELPGEAVFIPKPYGMDAISAMLDEMTSLEGRRLAG</sequence>
<gene>
    <name evidence="5" type="ORF">FHW37_11774</name>
</gene>
<evidence type="ECO:0000256" key="1">
    <source>
        <dbReference type="ARBA" id="ARBA00022553"/>
    </source>
</evidence>
<keyword evidence="1 3" id="KW-0597">Phosphoprotein</keyword>
<dbReference type="PROSITE" id="PS50110">
    <property type="entry name" value="RESPONSE_REGULATORY"/>
    <property type="match status" value="1"/>
</dbReference>
<evidence type="ECO:0000259" key="4">
    <source>
        <dbReference type="PROSITE" id="PS50110"/>
    </source>
</evidence>
<dbReference type="InterPro" id="IPR001789">
    <property type="entry name" value="Sig_transdc_resp-reg_receiver"/>
</dbReference>
<feature type="domain" description="Response regulatory" evidence="4">
    <location>
        <begin position="5"/>
        <end position="117"/>
    </location>
</feature>
<name>A0A561Q0T3_9HYPH</name>
<dbReference type="CDD" id="cd00156">
    <property type="entry name" value="REC"/>
    <property type="match status" value="1"/>
</dbReference>
<organism evidence="5 6">
    <name type="scientific">Neorhizobium alkalisoli</name>
    <dbReference type="NCBI Taxonomy" id="528178"/>
    <lineage>
        <taxon>Bacteria</taxon>
        <taxon>Pseudomonadati</taxon>
        <taxon>Pseudomonadota</taxon>
        <taxon>Alphaproteobacteria</taxon>
        <taxon>Hyphomicrobiales</taxon>
        <taxon>Rhizobiaceae</taxon>
        <taxon>Rhizobium/Agrobacterium group</taxon>
        <taxon>Neorhizobium</taxon>
    </lineage>
</organism>
<dbReference type="SUPFAM" id="SSF52172">
    <property type="entry name" value="CheY-like"/>
    <property type="match status" value="1"/>
</dbReference>
<dbReference type="Proteomes" id="UP000320653">
    <property type="component" value="Unassembled WGS sequence"/>
</dbReference>
<feature type="modified residue" description="4-aspartylphosphate" evidence="3">
    <location>
        <position position="54"/>
    </location>
</feature>
<reference evidence="5 6" key="1">
    <citation type="submission" date="2019-06" db="EMBL/GenBank/DDBJ databases">
        <title>Sorghum-associated microbial communities from plants grown in Nebraska, USA.</title>
        <authorList>
            <person name="Schachtman D."/>
        </authorList>
    </citation>
    <scope>NUCLEOTIDE SEQUENCE [LARGE SCALE GENOMIC DNA]</scope>
    <source>
        <strain evidence="5 6">1225</strain>
    </source>
</reference>
<dbReference type="RefSeq" id="WP_145643520.1">
    <property type="nucleotide sequence ID" value="NZ_VIWP01000017.1"/>
</dbReference>
<accession>A0A561Q0T3</accession>
<dbReference type="PANTHER" id="PTHR44591:SF14">
    <property type="entry name" value="PROTEIN PILG"/>
    <property type="match status" value="1"/>
</dbReference>
<proteinExistence type="predicted"/>
<evidence type="ECO:0000256" key="3">
    <source>
        <dbReference type="PROSITE-ProRule" id="PRU00169"/>
    </source>
</evidence>
<dbReference type="EMBL" id="VIWP01000017">
    <property type="protein sequence ID" value="TWF43986.1"/>
    <property type="molecule type" value="Genomic_DNA"/>
</dbReference>
<keyword evidence="6" id="KW-1185">Reference proteome</keyword>
<evidence type="ECO:0000256" key="2">
    <source>
        <dbReference type="ARBA" id="ARBA00023012"/>
    </source>
</evidence>
<dbReference type="InterPro" id="IPR050595">
    <property type="entry name" value="Bact_response_regulator"/>
</dbReference>
<dbReference type="AlphaFoldDB" id="A0A561Q0T3"/>
<dbReference type="Gene3D" id="3.40.50.2300">
    <property type="match status" value="1"/>
</dbReference>
<evidence type="ECO:0000313" key="5">
    <source>
        <dbReference type="EMBL" id="TWF43986.1"/>
    </source>
</evidence>
<protein>
    <submittedName>
        <fullName evidence="5">Response regulator receiver domain-containing protein</fullName>
    </submittedName>
</protein>
<dbReference type="OrthoDB" id="9784719at2"/>